<dbReference type="Proteomes" id="UP001153954">
    <property type="component" value="Unassembled WGS sequence"/>
</dbReference>
<accession>A0AAU9TCM8</accession>
<protein>
    <submittedName>
        <fullName evidence="2">Uncharacterized protein</fullName>
    </submittedName>
</protein>
<dbReference type="EMBL" id="CAKOGL010000003">
    <property type="protein sequence ID" value="CAH2084599.1"/>
    <property type="molecule type" value="Genomic_DNA"/>
</dbReference>
<name>A0AAU9TCM8_EUPED</name>
<dbReference type="Gene3D" id="3.15.10.30">
    <property type="entry name" value="Haemolymph juvenile hormone binding protein"/>
    <property type="match status" value="1"/>
</dbReference>
<evidence type="ECO:0000313" key="3">
    <source>
        <dbReference type="Proteomes" id="UP001153954"/>
    </source>
</evidence>
<keyword evidence="1" id="KW-0732">Signal</keyword>
<sequence>MCKAIISALLIPIFYSASEDVTSYPFKQCKLADRDCLDNLVNILKPLIFGEIPEIEVESSDPMFVEEIVGDISGFKYKNHNSTWVGYSNCVLSNMT</sequence>
<evidence type="ECO:0000313" key="2">
    <source>
        <dbReference type="EMBL" id="CAH2084599.1"/>
    </source>
</evidence>
<feature type="chain" id="PRO_5043930844" evidence="1">
    <location>
        <begin position="19"/>
        <end position="96"/>
    </location>
</feature>
<organism evidence="2 3">
    <name type="scientific">Euphydryas editha</name>
    <name type="common">Edith's checkerspot</name>
    <dbReference type="NCBI Taxonomy" id="104508"/>
    <lineage>
        <taxon>Eukaryota</taxon>
        <taxon>Metazoa</taxon>
        <taxon>Ecdysozoa</taxon>
        <taxon>Arthropoda</taxon>
        <taxon>Hexapoda</taxon>
        <taxon>Insecta</taxon>
        <taxon>Pterygota</taxon>
        <taxon>Neoptera</taxon>
        <taxon>Endopterygota</taxon>
        <taxon>Lepidoptera</taxon>
        <taxon>Glossata</taxon>
        <taxon>Ditrysia</taxon>
        <taxon>Papilionoidea</taxon>
        <taxon>Nymphalidae</taxon>
        <taxon>Nymphalinae</taxon>
        <taxon>Euphydryas</taxon>
    </lineage>
</organism>
<dbReference type="InterPro" id="IPR038606">
    <property type="entry name" value="To_sf"/>
</dbReference>
<dbReference type="AlphaFoldDB" id="A0AAU9TCM8"/>
<proteinExistence type="predicted"/>
<gene>
    <name evidence="2" type="ORF">EEDITHA_LOCUS1153</name>
</gene>
<feature type="signal peptide" evidence="1">
    <location>
        <begin position="1"/>
        <end position="18"/>
    </location>
</feature>
<evidence type="ECO:0000256" key="1">
    <source>
        <dbReference type="SAM" id="SignalP"/>
    </source>
</evidence>
<keyword evidence="3" id="KW-1185">Reference proteome</keyword>
<reference evidence="2" key="1">
    <citation type="submission" date="2022-03" db="EMBL/GenBank/DDBJ databases">
        <authorList>
            <person name="Tunstrom K."/>
        </authorList>
    </citation>
    <scope>NUCLEOTIDE SEQUENCE</scope>
</reference>
<comment type="caution">
    <text evidence="2">The sequence shown here is derived from an EMBL/GenBank/DDBJ whole genome shotgun (WGS) entry which is preliminary data.</text>
</comment>